<proteinExistence type="predicted"/>
<organism evidence="2 3">
    <name type="scientific">Mytilus galloprovincialis</name>
    <name type="common">Mediterranean mussel</name>
    <dbReference type="NCBI Taxonomy" id="29158"/>
    <lineage>
        <taxon>Eukaryota</taxon>
        <taxon>Metazoa</taxon>
        <taxon>Spiralia</taxon>
        <taxon>Lophotrochozoa</taxon>
        <taxon>Mollusca</taxon>
        <taxon>Bivalvia</taxon>
        <taxon>Autobranchia</taxon>
        <taxon>Pteriomorphia</taxon>
        <taxon>Mytilida</taxon>
        <taxon>Mytiloidea</taxon>
        <taxon>Mytilidae</taxon>
        <taxon>Mytilinae</taxon>
        <taxon>Mytilus</taxon>
    </lineage>
</organism>
<dbReference type="EMBL" id="UYJE01002071">
    <property type="protein sequence ID" value="VDI07580.1"/>
    <property type="molecule type" value="Genomic_DNA"/>
</dbReference>
<dbReference type="OrthoDB" id="6146483at2759"/>
<evidence type="ECO:0000256" key="1">
    <source>
        <dbReference type="SAM" id="SignalP"/>
    </source>
</evidence>
<comment type="caution">
    <text evidence="2">The sequence shown here is derived from an EMBL/GenBank/DDBJ whole genome shotgun (WGS) entry which is preliminary data.</text>
</comment>
<dbReference type="AlphaFoldDB" id="A0A8B6CMW7"/>
<reference evidence="2" key="1">
    <citation type="submission" date="2018-11" db="EMBL/GenBank/DDBJ databases">
        <authorList>
            <person name="Alioto T."/>
            <person name="Alioto T."/>
        </authorList>
    </citation>
    <scope>NUCLEOTIDE SEQUENCE</scope>
</reference>
<sequence length="127" mass="14243">MNVAVVLSLLLVQAFAMTTKHHGHHGHHTGPTHEPVEHESLQFKYDPHSMTLMMVAPHMCYLYTVTGSQLTEVHTAHGLHTMEMEMIRLVDDTTTTHTTISHDDLMAMSKPLSHTCHNAKSVITKLN</sequence>
<keyword evidence="1" id="KW-0732">Signal</keyword>
<feature type="chain" id="PRO_5032950590" evidence="1">
    <location>
        <begin position="17"/>
        <end position="127"/>
    </location>
</feature>
<evidence type="ECO:0000313" key="2">
    <source>
        <dbReference type="EMBL" id="VDI07580.1"/>
    </source>
</evidence>
<dbReference type="Proteomes" id="UP000596742">
    <property type="component" value="Unassembled WGS sequence"/>
</dbReference>
<name>A0A8B6CMW7_MYTGA</name>
<protein>
    <submittedName>
        <fullName evidence="2">Uncharacterized protein</fullName>
    </submittedName>
</protein>
<feature type="signal peptide" evidence="1">
    <location>
        <begin position="1"/>
        <end position="16"/>
    </location>
</feature>
<gene>
    <name evidence="2" type="ORF">MGAL_10B084656</name>
</gene>
<evidence type="ECO:0000313" key="3">
    <source>
        <dbReference type="Proteomes" id="UP000596742"/>
    </source>
</evidence>
<accession>A0A8B6CMW7</accession>
<keyword evidence="3" id="KW-1185">Reference proteome</keyword>